<reference evidence="2 3" key="1">
    <citation type="journal article" date="2021" name="Genome Biol.">
        <title>AFLAP: assembly-free linkage analysis pipeline using k-mers from genome sequencing data.</title>
        <authorList>
            <person name="Fletcher K."/>
            <person name="Zhang L."/>
            <person name="Gil J."/>
            <person name="Han R."/>
            <person name="Cavanaugh K."/>
            <person name="Michelmore R."/>
        </authorList>
    </citation>
    <scope>NUCLEOTIDE SEQUENCE [LARGE SCALE GENOMIC DNA]</scope>
    <source>
        <strain evidence="2 3">SF5</strain>
    </source>
</reference>
<gene>
    <name evidence="2" type="ORF">CCR75_004131</name>
</gene>
<evidence type="ECO:0000256" key="1">
    <source>
        <dbReference type="SAM" id="Phobius"/>
    </source>
</evidence>
<dbReference type="EMBL" id="SHOA02000014">
    <property type="protein sequence ID" value="TDH67469.1"/>
    <property type="molecule type" value="Genomic_DNA"/>
</dbReference>
<dbReference type="OrthoDB" id="167208at2759"/>
<dbReference type="InterPro" id="IPR014807">
    <property type="entry name" value="Coa1"/>
</dbReference>
<feature type="transmembrane region" description="Helical" evidence="1">
    <location>
        <begin position="120"/>
        <end position="137"/>
    </location>
</feature>
<comment type="caution">
    <text evidence="2">The sequence shown here is derived from an EMBL/GenBank/DDBJ whole genome shotgun (WGS) entry which is preliminary data.</text>
</comment>
<accession>A0A976IDA6</accession>
<name>A0A976IDA6_BRELC</name>
<evidence type="ECO:0000313" key="2">
    <source>
        <dbReference type="EMBL" id="TDH67469.1"/>
    </source>
</evidence>
<dbReference type="KEGG" id="blac:94347892"/>
<dbReference type="AlphaFoldDB" id="A0A976IDA6"/>
<dbReference type="Proteomes" id="UP000294530">
    <property type="component" value="Unassembled WGS sequence"/>
</dbReference>
<proteinExistence type="predicted"/>
<sequence>MSSCKLLLRPVSPLVAKHGRGHIVPHGPLSIVSSSICTFRASNGLLRSRFAMPSKTPLSSPHARALDTKNVVLILSIPQKQFYSRGRNSWQRKSDWKAALKTGGLVLLGTGALVASTSLAFGLILAGAAGYGVYTLYQRLRGPYRSRSNDVFRNLNSNIDTLNNLLNRSRPRTSKAPVQDDLNAFLQSMPFMVRGFVKTVFSFVGKAMQHSIKRAREVKRQTEELLRANKRVCDEMGDDVSVGTPEQWIESTVNGEGTIEATFPVYGSYNSAHVSLKALVNQGGELNLTKLTCTGHDHTLFKNGIHADVLIVHLDFNRQSGKQIDLLRDTSIRGRQKTVIDAEYVDLDKKNKAQW</sequence>
<dbReference type="GeneID" id="94347892"/>
<protein>
    <submittedName>
        <fullName evidence="2">Uncharacterized protein</fullName>
    </submittedName>
</protein>
<evidence type="ECO:0000313" key="3">
    <source>
        <dbReference type="Proteomes" id="UP000294530"/>
    </source>
</evidence>
<dbReference type="RefSeq" id="XP_067816968.1">
    <property type="nucleotide sequence ID" value="XM_067962221.1"/>
</dbReference>
<keyword evidence="1" id="KW-0812">Transmembrane</keyword>
<organism evidence="2 3">
    <name type="scientific">Bremia lactucae</name>
    <name type="common">Lettuce downy mildew</name>
    <dbReference type="NCBI Taxonomy" id="4779"/>
    <lineage>
        <taxon>Eukaryota</taxon>
        <taxon>Sar</taxon>
        <taxon>Stramenopiles</taxon>
        <taxon>Oomycota</taxon>
        <taxon>Peronosporomycetes</taxon>
        <taxon>Peronosporales</taxon>
        <taxon>Peronosporaceae</taxon>
        <taxon>Bremia</taxon>
    </lineage>
</organism>
<keyword evidence="1" id="KW-0472">Membrane</keyword>
<keyword evidence="1" id="KW-1133">Transmembrane helix</keyword>
<dbReference type="Pfam" id="PF08695">
    <property type="entry name" value="Coa1"/>
    <property type="match status" value="1"/>
</dbReference>
<keyword evidence="3" id="KW-1185">Reference proteome</keyword>